<comment type="caution">
    <text evidence="2">The sequence shown here is derived from an EMBL/GenBank/DDBJ whole genome shotgun (WGS) entry which is preliminary data.</text>
</comment>
<keyword evidence="3" id="KW-1185">Reference proteome</keyword>
<dbReference type="EMBL" id="QTJU01000002">
    <property type="protein sequence ID" value="RFM28515.1"/>
    <property type="molecule type" value="Genomic_DNA"/>
</dbReference>
<keyword evidence="1" id="KW-0812">Transmembrane</keyword>
<accession>A0A3E1NKP9</accession>
<evidence type="ECO:0000313" key="2">
    <source>
        <dbReference type="EMBL" id="RFM28515.1"/>
    </source>
</evidence>
<feature type="transmembrane region" description="Helical" evidence="1">
    <location>
        <begin position="44"/>
        <end position="63"/>
    </location>
</feature>
<organism evidence="2 3">
    <name type="scientific">Deminuibacter soli</name>
    <dbReference type="NCBI Taxonomy" id="2291815"/>
    <lineage>
        <taxon>Bacteria</taxon>
        <taxon>Pseudomonadati</taxon>
        <taxon>Bacteroidota</taxon>
        <taxon>Chitinophagia</taxon>
        <taxon>Chitinophagales</taxon>
        <taxon>Chitinophagaceae</taxon>
        <taxon>Deminuibacter</taxon>
    </lineage>
</organism>
<keyword evidence="1" id="KW-0472">Membrane</keyword>
<feature type="transmembrane region" description="Helical" evidence="1">
    <location>
        <begin position="12"/>
        <end position="32"/>
    </location>
</feature>
<proteinExistence type="predicted"/>
<protein>
    <recommendedName>
        <fullName evidence="4">DUF3995 domain-containing protein</fullName>
    </recommendedName>
</protein>
<feature type="transmembrane region" description="Helical" evidence="1">
    <location>
        <begin position="70"/>
        <end position="90"/>
    </location>
</feature>
<evidence type="ECO:0000313" key="3">
    <source>
        <dbReference type="Proteomes" id="UP000261284"/>
    </source>
</evidence>
<dbReference type="Proteomes" id="UP000261284">
    <property type="component" value="Unassembled WGS sequence"/>
</dbReference>
<keyword evidence="1" id="KW-1133">Transmembrane helix</keyword>
<name>A0A3E1NKP9_9BACT</name>
<feature type="transmembrane region" description="Helical" evidence="1">
    <location>
        <begin position="127"/>
        <end position="148"/>
    </location>
</feature>
<dbReference type="RefSeq" id="WP_116846505.1">
    <property type="nucleotide sequence ID" value="NZ_QTJU01000002.1"/>
</dbReference>
<reference evidence="2 3" key="1">
    <citation type="submission" date="2018-08" db="EMBL/GenBank/DDBJ databases">
        <title>Chitinophagaceae sp. K23C18032701, a novel bacterium isolated from forest soil.</title>
        <authorList>
            <person name="Wang C."/>
        </authorList>
    </citation>
    <scope>NUCLEOTIDE SEQUENCE [LARGE SCALE GENOMIC DNA]</scope>
    <source>
        <strain evidence="2 3">K23C18032701</strain>
    </source>
</reference>
<evidence type="ECO:0008006" key="4">
    <source>
        <dbReference type="Google" id="ProtNLM"/>
    </source>
</evidence>
<sequence>MSTTAHQQNKWLNQSLLWTVLLFILTGFHHYYGGLVYRTPWRQHIVPAGGAAIVLIVLALYLYRHYHKRIFLMMYLAIVALLFGLGITVFEGAYNHLLKNIFYFGGLNMHTWRALYPAPTYQQPDNVLIETTGIAQFFVGGVMLYYLWRVYKQATPTASARA</sequence>
<dbReference type="OrthoDB" id="8420016at2"/>
<gene>
    <name evidence="2" type="ORF">DXN05_06825</name>
</gene>
<dbReference type="AlphaFoldDB" id="A0A3E1NKP9"/>
<evidence type="ECO:0000256" key="1">
    <source>
        <dbReference type="SAM" id="Phobius"/>
    </source>
</evidence>